<dbReference type="AlphaFoldDB" id="A0A118FSR2"/>
<dbReference type="EMBL" id="LEKV01009344">
    <property type="protein sequence ID" value="KVF50709.1"/>
    <property type="molecule type" value="Genomic_DNA"/>
</dbReference>
<reference evidence="1 2" key="1">
    <citation type="journal article" date="2016" name="Sci. Rep.">
        <title>The genome sequence of the outbreeding globe artichoke constructed de novo incorporating a phase-aware low-pass sequencing strategy of F1 progeny.</title>
        <authorList>
            <person name="Scaglione D."/>
            <person name="Reyes-Chin-Wo S."/>
            <person name="Acquadro A."/>
            <person name="Froenicke L."/>
            <person name="Portis E."/>
            <person name="Beitel C."/>
            <person name="Tirone M."/>
            <person name="Mauro R."/>
            <person name="Lo Monaco A."/>
            <person name="Mauromicale G."/>
            <person name="Faccioli P."/>
            <person name="Cattivelli L."/>
            <person name="Rieseberg L."/>
            <person name="Michelmore R."/>
            <person name="Lanteri S."/>
        </authorList>
    </citation>
    <scope>NUCLEOTIDE SEQUENCE [LARGE SCALE GENOMIC DNA]</scope>
    <source>
        <strain evidence="1">2C</strain>
    </source>
</reference>
<keyword evidence="2" id="KW-1185">Reference proteome</keyword>
<organism evidence="1 2">
    <name type="scientific">Cynara cardunculus var. scolymus</name>
    <name type="common">Globe artichoke</name>
    <name type="synonym">Cynara scolymus</name>
    <dbReference type="NCBI Taxonomy" id="59895"/>
    <lineage>
        <taxon>Eukaryota</taxon>
        <taxon>Viridiplantae</taxon>
        <taxon>Streptophyta</taxon>
        <taxon>Embryophyta</taxon>
        <taxon>Tracheophyta</taxon>
        <taxon>Spermatophyta</taxon>
        <taxon>Magnoliopsida</taxon>
        <taxon>eudicotyledons</taxon>
        <taxon>Gunneridae</taxon>
        <taxon>Pentapetalae</taxon>
        <taxon>asterids</taxon>
        <taxon>campanulids</taxon>
        <taxon>Asterales</taxon>
        <taxon>Asteraceae</taxon>
        <taxon>Carduoideae</taxon>
        <taxon>Cardueae</taxon>
        <taxon>Carduinae</taxon>
        <taxon>Cynara</taxon>
    </lineage>
</organism>
<evidence type="ECO:0000313" key="2">
    <source>
        <dbReference type="Proteomes" id="UP000243975"/>
    </source>
</evidence>
<gene>
    <name evidence="1" type="ORF">Ccrd_026756</name>
</gene>
<dbReference type="Gramene" id="KVF50709">
    <property type="protein sequence ID" value="KVF50709"/>
    <property type="gene ID" value="Ccrd_026756"/>
</dbReference>
<name>A0A118FSR2_CYNCS</name>
<protein>
    <submittedName>
        <fullName evidence="1">Uncharacterized protein</fullName>
    </submittedName>
</protein>
<evidence type="ECO:0000313" key="1">
    <source>
        <dbReference type="EMBL" id="KVF50709.1"/>
    </source>
</evidence>
<sequence>MRYVVMIGFLGEDEHIEFSDGIDGSARWLWVVGAPAYGYDFLNNAKACITVDVHSMYLINNFGQSHLTAVHKVHPEAVKQEERLDPQIFSRIGTT</sequence>
<comment type="caution">
    <text evidence="1">The sequence shown here is derived from an EMBL/GenBank/DDBJ whole genome shotgun (WGS) entry which is preliminary data.</text>
</comment>
<accession>A0A118FSR2</accession>
<dbReference type="Proteomes" id="UP000243975">
    <property type="component" value="Unassembled WGS sequence"/>
</dbReference>
<proteinExistence type="predicted"/>